<dbReference type="NCBIfam" id="NF006948">
    <property type="entry name" value="PRK09430.1"/>
    <property type="match status" value="1"/>
</dbReference>
<dbReference type="CDD" id="cd06257">
    <property type="entry name" value="DnaJ"/>
    <property type="match status" value="1"/>
</dbReference>
<feature type="domain" description="J" evidence="3">
    <location>
        <begin position="214"/>
        <end position="278"/>
    </location>
</feature>
<dbReference type="OrthoDB" id="9782583at2"/>
<dbReference type="Proteomes" id="UP000199058">
    <property type="component" value="Unassembled WGS sequence"/>
</dbReference>
<gene>
    <name evidence="4" type="ORF">SAMN05660443_1622</name>
</gene>
<feature type="transmembrane region" description="Helical" evidence="2">
    <location>
        <begin position="12"/>
        <end position="33"/>
    </location>
</feature>
<dbReference type="PANTHER" id="PTHR24074">
    <property type="entry name" value="CO-CHAPERONE PROTEIN DJLA"/>
    <property type="match status" value="1"/>
</dbReference>
<name>A0A1I1H120_9GAMM</name>
<organism evidence="4 5">
    <name type="scientific">Marinospirillum celere</name>
    <dbReference type="NCBI Taxonomy" id="1122252"/>
    <lineage>
        <taxon>Bacteria</taxon>
        <taxon>Pseudomonadati</taxon>
        <taxon>Pseudomonadota</taxon>
        <taxon>Gammaproteobacteria</taxon>
        <taxon>Oceanospirillales</taxon>
        <taxon>Oceanospirillaceae</taxon>
        <taxon>Marinospirillum</taxon>
    </lineage>
</organism>
<dbReference type="Pfam" id="PF00226">
    <property type="entry name" value="DnaJ"/>
    <property type="match status" value="1"/>
</dbReference>
<reference evidence="4 5" key="1">
    <citation type="submission" date="2016-10" db="EMBL/GenBank/DDBJ databases">
        <authorList>
            <person name="de Groot N.N."/>
        </authorList>
    </citation>
    <scope>NUCLEOTIDE SEQUENCE [LARGE SCALE GENOMIC DNA]</scope>
    <source>
        <strain evidence="4 5">DSM 18438</strain>
    </source>
</reference>
<dbReference type="InterPro" id="IPR007791">
    <property type="entry name" value="DjlA_N"/>
</dbReference>
<evidence type="ECO:0000259" key="3">
    <source>
        <dbReference type="PROSITE" id="PS50076"/>
    </source>
</evidence>
<dbReference type="EMBL" id="FOLH01000003">
    <property type="protein sequence ID" value="SFC14880.1"/>
    <property type="molecule type" value="Genomic_DNA"/>
</dbReference>
<protein>
    <submittedName>
        <fullName evidence="4">DnaJ like chaperone protein</fullName>
    </submittedName>
</protein>
<dbReference type="AlphaFoldDB" id="A0A1I1H120"/>
<dbReference type="Pfam" id="PF05099">
    <property type="entry name" value="TerB"/>
    <property type="match status" value="1"/>
</dbReference>
<dbReference type="CDD" id="cd07316">
    <property type="entry name" value="terB_like_DjlA"/>
    <property type="match status" value="1"/>
</dbReference>
<sequence length="279" mass="31684">MKLRLPPFAGKAAGALIGFLLGGWVGLALGIILGHSFDYHRQSLFVLLGKLPRGRLPKPSERIYRETLFTCLGYLAKQDGRVSPQEIAAAEALFKRMKLKRKERQEAIERFNQGKLASQTTAQNALEQLRKRYATRKARRLDFMEQLLEMAYADGGPREAQLKIIQSFLPFLDIGQVDLDRLHRRIREAKGYGTSQERQQGYTRKPTQELSLVSAYRTLGLNSSASNKEIKLTYRRLMSQNHPDKLMAQGLTDRALAKAKERAQEIQQAYALLKKARGL</sequence>
<keyword evidence="5" id="KW-1185">Reference proteome</keyword>
<evidence type="ECO:0000313" key="4">
    <source>
        <dbReference type="EMBL" id="SFC14880.1"/>
    </source>
</evidence>
<dbReference type="Gene3D" id="1.10.287.110">
    <property type="entry name" value="DnaJ domain"/>
    <property type="match status" value="1"/>
</dbReference>
<evidence type="ECO:0000256" key="2">
    <source>
        <dbReference type="SAM" id="Phobius"/>
    </source>
</evidence>
<dbReference type="SMART" id="SM00271">
    <property type="entry name" value="DnaJ"/>
    <property type="match status" value="1"/>
</dbReference>
<dbReference type="STRING" id="1122252.SAMN05660443_1622"/>
<keyword evidence="2" id="KW-0472">Membrane</keyword>
<keyword evidence="2" id="KW-0812">Transmembrane</keyword>
<dbReference type="InterPro" id="IPR050817">
    <property type="entry name" value="DjlA_DnaK_co-chaperone"/>
</dbReference>
<dbReference type="Gene3D" id="1.10.3680.10">
    <property type="entry name" value="TerB-like"/>
    <property type="match status" value="1"/>
</dbReference>
<dbReference type="SUPFAM" id="SSF46565">
    <property type="entry name" value="Chaperone J-domain"/>
    <property type="match status" value="1"/>
</dbReference>
<dbReference type="RefSeq" id="WP_091961772.1">
    <property type="nucleotide sequence ID" value="NZ_FOLH01000003.1"/>
</dbReference>
<keyword evidence="1" id="KW-0143">Chaperone</keyword>
<evidence type="ECO:0000256" key="1">
    <source>
        <dbReference type="ARBA" id="ARBA00023186"/>
    </source>
</evidence>
<dbReference type="PRINTS" id="PR00625">
    <property type="entry name" value="JDOMAIN"/>
</dbReference>
<dbReference type="InterPro" id="IPR036869">
    <property type="entry name" value="J_dom_sf"/>
</dbReference>
<dbReference type="PROSITE" id="PS50076">
    <property type="entry name" value="DNAJ_2"/>
    <property type="match status" value="1"/>
</dbReference>
<accession>A0A1I1H120</accession>
<dbReference type="InterPro" id="IPR001623">
    <property type="entry name" value="DnaJ_domain"/>
</dbReference>
<proteinExistence type="predicted"/>
<evidence type="ECO:0000313" key="5">
    <source>
        <dbReference type="Proteomes" id="UP000199058"/>
    </source>
</evidence>
<dbReference type="InterPro" id="IPR029024">
    <property type="entry name" value="TerB-like"/>
</dbReference>
<keyword evidence="2" id="KW-1133">Transmembrane helix</keyword>